<sequence length="78" mass="8798">MIVEQFGQPWRDRRGHRAERLRPGTGGGPVTGQRRAVQQGQEEVSSQRSAAEQGESDQQSDGSRRGGRRHRTRHSPYC</sequence>
<dbReference type="EMBL" id="BONW01000009">
    <property type="protein sequence ID" value="GIG87266.1"/>
    <property type="molecule type" value="Genomic_DNA"/>
</dbReference>
<evidence type="ECO:0000256" key="1">
    <source>
        <dbReference type="SAM" id="MobiDB-lite"/>
    </source>
</evidence>
<comment type="caution">
    <text evidence="2">The sequence shown here is derived from an EMBL/GenBank/DDBJ whole genome shotgun (WGS) entry which is preliminary data.</text>
</comment>
<evidence type="ECO:0000313" key="3">
    <source>
        <dbReference type="Proteomes" id="UP000646749"/>
    </source>
</evidence>
<feature type="compositionally biased region" description="Polar residues" evidence="1">
    <location>
        <begin position="36"/>
        <end position="50"/>
    </location>
</feature>
<organism evidence="2 3">
    <name type="scientific">Plantactinospora endophytica</name>
    <dbReference type="NCBI Taxonomy" id="673535"/>
    <lineage>
        <taxon>Bacteria</taxon>
        <taxon>Bacillati</taxon>
        <taxon>Actinomycetota</taxon>
        <taxon>Actinomycetes</taxon>
        <taxon>Micromonosporales</taxon>
        <taxon>Micromonosporaceae</taxon>
        <taxon>Plantactinospora</taxon>
    </lineage>
</organism>
<protein>
    <submittedName>
        <fullName evidence="2">Uncharacterized protein</fullName>
    </submittedName>
</protein>
<name>A0ABQ4DXV1_9ACTN</name>
<keyword evidence="3" id="KW-1185">Reference proteome</keyword>
<gene>
    <name evidence="2" type="ORF">Pen02_22020</name>
</gene>
<proteinExistence type="predicted"/>
<feature type="region of interest" description="Disordered" evidence="1">
    <location>
        <begin position="1"/>
        <end position="78"/>
    </location>
</feature>
<reference evidence="2 3" key="1">
    <citation type="submission" date="2021-01" db="EMBL/GenBank/DDBJ databases">
        <title>Whole genome shotgun sequence of Plantactinospora endophytica NBRC 110450.</title>
        <authorList>
            <person name="Komaki H."/>
            <person name="Tamura T."/>
        </authorList>
    </citation>
    <scope>NUCLEOTIDE SEQUENCE [LARGE SCALE GENOMIC DNA]</scope>
    <source>
        <strain evidence="2 3">NBRC 110450</strain>
    </source>
</reference>
<feature type="compositionally biased region" description="Basic residues" evidence="1">
    <location>
        <begin position="65"/>
        <end position="78"/>
    </location>
</feature>
<dbReference type="Proteomes" id="UP000646749">
    <property type="component" value="Unassembled WGS sequence"/>
</dbReference>
<accession>A0ABQ4DXV1</accession>
<evidence type="ECO:0000313" key="2">
    <source>
        <dbReference type="EMBL" id="GIG87266.1"/>
    </source>
</evidence>